<evidence type="ECO:0000256" key="3">
    <source>
        <dbReference type="ARBA" id="ARBA00022729"/>
    </source>
</evidence>
<feature type="chain" id="PRO_5046277393" evidence="4">
    <location>
        <begin position="24"/>
        <end position="267"/>
    </location>
</feature>
<evidence type="ECO:0000313" key="6">
    <source>
        <dbReference type="Proteomes" id="UP001484097"/>
    </source>
</evidence>
<comment type="similarity">
    <text evidence="1">Belongs to the bacterial solute-binding protein ModA family.</text>
</comment>
<name>A0ABV0IHE7_9MICC</name>
<evidence type="ECO:0000256" key="4">
    <source>
        <dbReference type="SAM" id="SignalP"/>
    </source>
</evidence>
<keyword evidence="2" id="KW-0479">Metal-binding</keyword>
<dbReference type="PANTHER" id="PTHR30632">
    <property type="entry name" value="MOLYBDATE-BINDING PERIPLASMIC PROTEIN"/>
    <property type="match status" value="1"/>
</dbReference>
<gene>
    <name evidence="5" type="primary">modA</name>
    <name evidence="5" type="ORF">ABDK96_07850</name>
</gene>
<keyword evidence="6" id="KW-1185">Reference proteome</keyword>
<dbReference type="Pfam" id="PF13531">
    <property type="entry name" value="SBP_bac_11"/>
    <property type="match status" value="1"/>
</dbReference>
<dbReference type="InterPro" id="IPR005950">
    <property type="entry name" value="ModA"/>
</dbReference>
<sequence>MRTSSRSVLLLASLSTAALGLTACGGEDPASAGATGDHAGDTTLTVFAAASLGDAFEELADGFEAEHPGVEVQYNMAGSSALVEQILVGAPADVFASANEATMDRAAEEAINPVPFATNVLTLVTPPDNPAGLESLADAAAEGVRLVVCAPRVPCGDATQTVAEDAGVELSPVSEESQVTDVLGKVSSGEADAGLVYVTDARGAGDAVHTIELEQAGAAVNSYPITVLRGAEDNGPGQRELAQAFVDYVLSEDGQSLVEGYGFGRAQ</sequence>
<reference evidence="5 6" key="1">
    <citation type="submission" date="2024-05" db="EMBL/GenBank/DDBJ databases">
        <authorList>
            <person name="Yi C."/>
        </authorList>
    </citation>
    <scope>NUCLEOTIDE SEQUENCE [LARGE SCALE GENOMIC DNA]</scope>
    <source>
        <strain evidence="5 6">XS13</strain>
    </source>
</reference>
<dbReference type="EMBL" id="JBDXMX010000003">
    <property type="protein sequence ID" value="MEO9247588.1"/>
    <property type="molecule type" value="Genomic_DNA"/>
</dbReference>
<keyword evidence="3 4" id="KW-0732">Signal</keyword>
<dbReference type="RefSeq" id="WP_309811984.1">
    <property type="nucleotide sequence ID" value="NZ_JBDXMX010000003.1"/>
</dbReference>
<dbReference type="NCBIfam" id="TIGR01256">
    <property type="entry name" value="modA"/>
    <property type="match status" value="1"/>
</dbReference>
<dbReference type="Gene3D" id="3.40.190.10">
    <property type="entry name" value="Periplasmic binding protein-like II"/>
    <property type="match status" value="2"/>
</dbReference>
<accession>A0ABV0IHE7</accession>
<dbReference type="PANTHER" id="PTHR30632:SF0">
    <property type="entry name" value="SULFATE-BINDING PROTEIN"/>
    <property type="match status" value="1"/>
</dbReference>
<dbReference type="PROSITE" id="PS51257">
    <property type="entry name" value="PROKAR_LIPOPROTEIN"/>
    <property type="match status" value="1"/>
</dbReference>
<dbReference type="SUPFAM" id="SSF53850">
    <property type="entry name" value="Periplasmic binding protein-like II"/>
    <property type="match status" value="1"/>
</dbReference>
<evidence type="ECO:0000256" key="2">
    <source>
        <dbReference type="ARBA" id="ARBA00022723"/>
    </source>
</evidence>
<dbReference type="InterPro" id="IPR050682">
    <property type="entry name" value="ModA/WtpA"/>
</dbReference>
<dbReference type="Proteomes" id="UP001484097">
    <property type="component" value="Unassembled WGS sequence"/>
</dbReference>
<evidence type="ECO:0000313" key="5">
    <source>
        <dbReference type="EMBL" id="MEO9247588.1"/>
    </source>
</evidence>
<comment type="caution">
    <text evidence="5">The sequence shown here is derived from an EMBL/GenBank/DDBJ whole genome shotgun (WGS) entry which is preliminary data.</text>
</comment>
<dbReference type="CDD" id="cd13538">
    <property type="entry name" value="PBP2_ModA_like_1"/>
    <property type="match status" value="1"/>
</dbReference>
<protein>
    <submittedName>
        <fullName evidence="5">Molybdate ABC transporter substrate-binding protein</fullName>
    </submittedName>
</protein>
<evidence type="ECO:0000256" key="1">
    <source>
        <dbReference type="ARBA" id="ARBA00009175"/>
    </source>
</evidence>
<proteinExistence type="inferred from homology"/>
<feature type="signal peptide" evidence="4">
    <location>
        <begin position="1"/>
        <end position="23"/>
    </location>
</feature>
<dbReference type="PIRSF" id="PIRSF004846">
    <property type="entry name" value="ModA"/>
    <property type="match status" value="1"/>
</dbReference>
<organism evidence="5 6">
    <name type="scientific">Citricoccus nitrophenolicus</name>
    <dbReference type="NCBI Taxonomy" id="863575"/>
    <lineage>
        <taxon>Bacteria</taxon>
        <taxon>Bacillati</taxon>
        <taxon>Actinomycetota</taxon>
        <taxon>Actinomycetes</taxon>
        <taxon>Micrococcales</taxon>
        <taxon>Micrococcaceae</taxon>
        <taxon>Citricoccus</taxon>
    </lineage>
</organism>